<sequence length="658" mass="74397">MKAAQFLLKQGLLVSSLCILPFCGIANSIGKVTTHYRPFNKTQIAYLYVSPKGNDNNDGSREKPLATFSMAIRMAREWRRLHNPSIKNGIHIEIEPGVYQLYQPLFIRPEDAGTRESPTVIESLNNQSVTLSGGVLVSGWHKLMSDIDGLPKEAVGKVYVADAPKVGGQLLNFRQLWIDGKKAIRARDQNGDSMNRILSWNSAAQTCWIPKPRTADLSKVEGMEMLIHQWWAIANLRIKSYKVHGDSAELSFYQPESRIESEHPWPAPWISKKTGNSAFYLTNAIQFLDQPGEWYLDMKTERIYYWPRSGEDLRTAKVIAPSLQTLVKVKGTIDEPVGYFYFKGISFNYATWMRPSEKGSVPLQAGMYLLDAYKLKIPGTREKKSLENQAWIGRPPAAVEVSYAHHIKFEDCKFEHLASTGLDFRKGTHDDEVVGNLFKDIGGTGIQVGVYSDEAFETHLPYHPSDEREICTNEFIHDNLVTNVANEDWGCVGISAGYVKGIKIEHNEVCDVSYSGICVGWGWTKMKNAMSNNRIFANKVTHYAKWMYDVGGLYTLSAQPGTAIENNYIDSIYKAPYPHDPEHWFYFYLDEGSSFITIRNNWCPALKVMKNSNGPGNVWVNNGPQVSSAIKNAAGIETPYRFLLKERVVDTHWKINHL</sequence>
<dbReference type="InterPro" id="IPR012334">
    <property type="entry name" value="Pectin_lyas_fold"/>
</dbReference>
<evidence type="ECO:0000313" key="2">
    <source>
        <dbReference type="EMBL" id="AYD47655.1"/>
    </source>
</evidence>
<dbReference type="EMBL" id="CP032489">
    <property type="protein sequence ID" value="AYD47655.1"/>
    <property type="molecule type" value="Genomic_DNA"/>
</dbReference>
<reference evidence="2 3" key="1">
    <citation type="submission" date="2018-09" db="EMBL/GenBank/DDBJ databases">
        <title>Arachidicoccus sp. nov., a bacterium isolated from soil.</title>
        <authorList>
            <person name="Weon H.-Y."/>
            <person name="Kwon S.-W."/>
            <person name="Lee S.A."/>
        </authorList>
    </citation>
    <scope>NUCLEOTIDE SEQUENCE [LARGE SCALE GENOMIC DNA]</scope>
    <source>
        <strain evidence="2 3">KIS59-12</strain>
    </source>
</reference>
<protein>
    <submittedName>
        <fullName evidence="2">Right-handed parallel beta-helix repeat-containing protein</fullName>
    </submittedName>
</protein>
<dbReference type="PANTHER" id="PTHR36453:SF1">
    <property type="entry name" value="RIGHT HANDED BETA HELIX DOMAIN-CONTAINING PROTEIN"/>
    <property type="match status" value="1"/>
</dbReference>
<dbReference type="RefSeq" id="WP_119987025.1">
    <property type="nucleotide sequence ID" value="NZ_CP032489.1"/>
</dbReference>
<dbReference type="PANTHER" id="PTHR36453">
    <property type="entry name" value="SECRETED PROTEIN-RELATED"/>
    <property type="match status" value="1"/>
</dbReference>
<dbReference type="AlphaFoldDB" id="A0A386HP93"/>
<dbReference type="SUPFAM" id="SSF51126">
    <property type="entry name" value="Pectin lyase-like"/>
    <property type="match status" value="1"/>
</dbReference>
<dbReference type="OrthoDB" id="9808066at2"/>
<keyword evidence="3" id="KW-1185">Reference proteome</keyword>
<dbReference type="InterPro" id="IPR011050">
    <property type="entry name" value="Pectin_lyase_fold/virulence"/>
</dbReference>
<dbReference type="Proteomes" id="UP000266118">
    <property type="component" value="Chromosome"/>
</dbReference>
<organism evidence="2 3">
    <name type="scientific">Arachidicoccus soli</name>
    <dbReference type="NCBI Taxonomy" id="2341117"/>
    <lineage>
        <taxon>Bacteria</taxon>
        <taxon>Pseudomonadati</taxon>
        <taxon>Bacteroidota</taxon>
        <taxon>Chitinophagia</taxon>
        <taxon>Chitinophagales</taxon>
        <taxon>Chitinophagaceae</taxon>
        <taxon>Arachidicoccus</taxon>
    </lineage>
</organism>
<gene>
    <name evidence="2" type="ORF">D6B99_08575</name>
</gene>
<dbReference type="Gene3D" id="2.160.20.10">
    <property type="entry name" value="Single-stranded right-handed beta-helix, Pectin lyase-like"/>
    <property type="match status" value="2"/>
</dbReference>
<proteinExistence type="predicted"/>
<accession>A0A386HP93</accession>
<evidence type="ECO:0000313" key="3">
    <source>
        <dbReference type="Proteomes" id="UP000266118"/>
    </source>
</evidence>
<feature type="domain" description="GH141-like insertion" evidence="1">
    <location>
        <begin position="156"/>
        <end position="308"/>
    </location>
</feature>
<name>A0A386HP93_9BACT</name>
<dbReference type="InterPro" id="IPR048482">
    <property type="entry name" value="GH141_ins"/>
</dbReference>
<evidence type="ECO:0000259" key="1">
    <source>
        <dbReference type="Pfam" id="PF21231"/>
    </source>
</evidence>
<dbReference type="KEGG" id="ark:D6B99_08575"/>
<dbReference type="Pfam" id="PF21231">
    <property type="entry name" value="GH141_M"/>
    <property type="match status" value="1"/>
</dbReference>